<keyword evidence="8" id="KW-1185">Reference proteome</keyword>
<feature type="region of interest" description="Disordered" evidence="6">
    <location>
        <begin position="669"/>
        <end position="690"/>
    </location>
</feature>
<evidence type="ECO:0000256" key="1">
    <source>
        <dbReference type="ARBA" id="ARBA00022723"/>
    </source>
</evidence>
<name>A0A8B7N7Y5_HYAAZ</name>
<dbReference type="KEGG" id="hazt:108667438"/>
<keyword evidence="2" id="KW-0677">Repeat</keyword>
<feature type="region of interest" description="Disordered" evidence="6">
    <location>
        <begin position="298"/>
        <end position="328"/>
    </location>
</feature>
<keyword evidence="1" id="KW-0479">Metal-binding</keyword>
<gene>
    <name evidence="9" type="primary">LOC108667438</name>
</gene>
<dbReference type="PROSITE" id="PS50158">
    <property type="entry name" value="ZF_CCHC"/>
    <property type="match status" value="2"/>
</dbReference>
<feature type="compositionally biased region" description="Basic and acidic residues" evidence="6">
    <location>
        <begin position="168"/>
        <end position="204"/>
    </location>
</feature>
<feature type="compositionally biased region" description="Acidic residues" evidence="6">
    <location>
        <begin position="310"/>
        <end position="328"/>
    </location>
</feature>
<feature type="region of interest" description="Disordered" evidence="6">
    <location>
        <begin position="1"/>
        <end position="41"/>
    </location>
</feature>
<dbReference type="OrthoDB" id="3863715at2759"/>
<evidence type="ECO:0000256" key="5">
    <source>
        <dbReference type="PROSITE-ProRule" id="PRU00047"/>
    </source>
</evidence>
<keyword evidence="3 5" id="KW-0863">Zinc-finger</keyword>
<keyword evidence="4" id="KW-0862">Zinc</keyword>
<dbReference type="Pfam" id="PF00098">
    <property type="entry name" value="zf-CCHC"/>
    <property type="match status" value="2"/>
</dbReference>
<feature type="compositionally biased region" description="Basic residues" evidence="6">
    <location>
        <begin position="680"/>
        <end position="690"/>
    </location>
</feature>
<dbReference type="Proteomes" id="UP000694843">
    <property type="component" value="Unplaced"/>
</dbReference>
<dbReference type="RefSeq" id="XP_018009951.1">
    <property type="nucleotide sequence ID" value="XM_018154462.2"/>
</dbReference>
<dbReference type="GO" id="GO:0005730">
    <property type="term" value="C:nucleolus"/>
    <property type="evidence" value="ECO:0007669"/>
    <property type="project" value="TreeGrafter"/>
</dbReference>
<dbReference type="GeneID" id="108667438"/>
<dbReference type="PANTHER" id="PTHR46242">
    <property type="entry name" value="ZINC FINGER CCHC DOMAIN-CONTAINING PROTEIN 9 ZCCHC9"/>
    <property type="match status" value="1"/>
</dbReference>
<protein>
    <submittedName>
        <fullName evidence="9">Uncharacterized protein LOC108667438</fullName>
    </submittedName>
</protein>
<evidence type="ECO:0000313" key="9">
    <source>
        <dbReference type="RefSeq" id="XP_018009951.1"/>
    </source>
</evidence>
<evidence type="ECO:0000313" key="8">
    <source>
        <dbReference type="Proteomes" id="UP000694843"/>
    </source>
</evidence>
<feature type="compositionally biased region" description="Polar residues" evidence="6">
    <location>
        <begin position="25"/>
        <end position="38"/>
    </location>
</feature>
<sequence length="690" mass="77761">MAPVTKDKVDSGKKNKNSSKASSGRVSKNYQSKNSVLKGTNVWKEVPDESEISKKDEAKALFTINEKGQKIKQFKKQGVSRPWLDVKYKENERMTFYDGFYVKRESVAELDKLKRSLELEGHGGEKVKKMMMKPLRKANRVLFKELLYEEKFKQIKDGTYTAPVKVWSKKDCKNKQQTSKESKSIAKKIKGNESKSKEEAKNDAESGSCGKNSRSPDKRKKAATNKAIGSSIPSIAGLDLNFQISDNEASDDEREGSQMDYNGVPHSFVETKINAIDESDDSCNTDDEDDEGINICKSKKQMSSKSSVEENTEAMESADEGVESDDEVTDTMNANKSLKLIYSKASESSIEMKENELMTCVEGIWIRRCKIGAIADWKDTVKKNIIASRTDGNTSTSLSEEENLKFKSALKVELNKLSNQLMAYLRRVAKKHSSKTLNKGKKTKKCRLHRSERKALKTGTGAVNKFQKSNESKLTEFRGVEKKTFNPVRTKNGLVNFRGYWIKPEGAKRLHELENKLKAEGTAKERIAELIKVERRREENELKRERRQVCFSCRKTGHMVADCPLKRNVQGVGSCFKCGSLEHQSDTCSEAQFSYATCFICRQKGHISRECPKNTKGLYPHGGGCTLCDSNQHLIKDCPRNTEEQKERPELKAGVLKAGQLLEVMEDATPVTPSDSANVTKKKKNKVVKF</sequence>
<dbReference type="GO" id="GO:0008270">
    <property type="term" value="F:zinc ion binding"/>
    <property type="evidence" value="ECO:0007669"/>
    <property type="project" value="UniProtKB-KW"/>
</dbReference>
<dbReference type="SMART" id="SM00343">
    <property type="entry name" value="ZnF_C2HC"/>
    <property type="match status" value="4"/>
</dbReference>
<dbReference type="InterPro" id="IPR042246">
    <property type="entry name" value="ZCCHC9"/>
</dbReference>
<dbReference type="FunFam" id="4.10.60.10:FF:000091">
    <property type="entry name" value="Zinc finger CCHC-type-containing 9"/>
    <property type="match status" value="1"/>
</dbReference>
<proteinExistence type="predicted"/>
<organism evidence="8 9">
    <name type="scientific">Hyalella azteca</name>
    <name type="common">Amphipod</name>
    <dbReference type="NCBI Taxonomy" id="294128"/>
    <lineage>
        <taxon>Eukaryota</taxon>
        <taxon>Metazoa</taxon>
        <taxon>Ecdysozoa</taxon>
        <taxon>Arthropoda</taxon>
        <taxon>Crustacea</taxon>
        <taxon>Multicrustacea</taxon>
        <taxon>Malacostraca</taxon>
        <taxon>Eumalacostraca</taxon>
        <taxon>Peracarida</taxon>
        <taxon>Amphipoda</taxon>
        <taxon>Senticaudata</taxon>
        <taxon>Talitrida</taxon>
        <taxon>Talitroidea</taxon>
        <taxon>Hyalellidae</taxon>
        <taxon>Hyalella</taxon>
    </lineage>
</organism>
<dbReference type="InterPro" id="IPR001878">
    <property type="entry name" value="Znf_CCHC"/>
</dbReference>
<evidence type="ECO:0000256" key="4">
    <source>
        <dbReference type="ARBA" id="ARBA00022833"/>
    </source>
</evidence>
<dbReference type="PANTHER" id="PTHR46242:SF1">
    <property type="entry name" value="ZINC FINGER CCHC DOMAIN-CONTAINING PROTEIN 9"/>
    <property type="match status" value="1"/>
</dbReference>
<evidence type="ECO:0000256" key="3">
    <source>
        <dbReference type="ARBA" id="ARBA00022771"/>
    </source>
</evidence>
<dbReference type="AlphaFoldDB" id="A0A8B7N7Y5"/>
<feature type="region of interest" description="Disordered" evidence="6">
    <location>
        <begin position="166"/>
        <end position="261"/>
    </location>
</feature>
<feature type="domain" description="CCHC-type" evidence="7">
    <location>
        <begin position="598"/>
        <end position="613"/>
    </location>
</feature>
<evidence type="ECO:0000259" key="7">
    <source>
        <dbReference type="PROSITE" id="PS50158"/>
    </source>
</evidence>
<feature type="domain" description="CCHC-type" evidence="7">
    <location>
        <begin position="550"/>
        <end position="564"/>
    </location>
</feature>
<accession>A0A8B7N7Y5</accession>
<dbReference type="GO" id="GO:0003676">
    <property type="term" value="F:nucleic acid binding"/>
    <property type="evidence" value="ECO:0007669"/>
    <property type="project" value="InterPro"/>
</dbReference>
<feature type="compositionally biased region" description="Basic and acidic residues" evidence="6">
    <location>
        <begin position="1"/>
        <end position="13"/>
    </location>
</feature>
<dbReference type="InterPro" id="IPR036875">
    <property type="entry name" value="Znf_CCHC_sf"/>
</dbReference>
<evidence type="ECO:0000256" key="2">
    <source>
        <dbReference type="ARBA" id="ARBA00022737"/>
    </source>
</evidence>
<dbReference type="Gene3D" id="4.10.60.10">
    <property type="entry name" value="Zinc finger, CCHC-type"/>
    <property type="match status" value="2"/>
</dbReference>
<reference evidence="9" key="1">
    <citation type="submission" date="2025-08" db="UniProtKB">
        <authorList>
            <consortium name="RefSeq"/>
        </authorList>
    </citation>
    <scope>IDENTIFICATION</scope>
    <source>
        <tissue evidence="9">Whole organism</tissue>
    </source>
</reference>
<dbReference type="SUPFAM" id="SSF57756">
    <property type="entry name" value="Retrovirus zinc finger-like domains"/>
    <property type="match status" value="2"/>
</dbReference>
<evidence type="ECO:0000256" key="6">
    <source>
        <dbReference type="SAM" id="MobiDB-lite"/>
    </source>
</evidence>